<evidence type="ECO:0000256" key="1">
    <source>
        <dbReference type="SAM" id="MobiDB-lite"/>
    </source>
</evidence>
<reference evidence="2" key="1">
    <citation type="journal article" date="2019" name="bioRxiv">
        <title>The Genome of the Zebra Mussel, Dreissena polymorpha: A Resource for Invasive Species Research.</title>
        <authorList>
            <person name="McCartney M.A."/>
            <person name="Auch B."/>
            <person name="Kono T."/>
            <person name="Mallez S."/>
            <person name="Zhang Y."/>
            <person name="Obille A."/>
            <person name="Becker A."/>
            <person name="Abrahante J.E."/>
            <person name="Garbe J."/>
            <person name="Badalamenti J.P."/>
            <person name="Herman A."/>
            <person name="Mangelson H."/>
            <person name="Liachko I."/>
            <person name="Sullivan S."/>
            <person name="Sone E.D."/>
            <person name="Koren S."/>
            <person name="Silverstein K.A.T."/>
            <person name="Beckman K.B."/>
            <person name="Gohl D.M."/>
        </authorList>
    </citation>
    <scope>NUCLEOTIDE SEQUENCE</scope>
    <source>
        <strain evidence="2">Duluth1</strain>
        <tissue evidence="2">Whole animal</tissue>
    </source>
</reference>
<dbReference type="AlphaFoldDB" id="A0A9D4L525"/>
<name>A0A9D4L525_DREPO</name>
<accession>A0A9D4L525</accession>
<feature type="region of interest" description="Disordered" evidence="1">
    <location>
        <begin position="1"/>
        <end position="20"/>
    </location>
</feature>
<comment type="caution">
    <text evidence="2">The sequence shown here is derived from an EMBL/GenBank/DDBJ whole genome shotgun (WGS) entry which is preliminary data.</text>
</comment>
<gene>
    <name evidence="2" type="ORF">DPMN_094623</name>
</gene>
<evidence type="ECO:0000313" key="3">
    <source>
        <dbReference type="Proteomes" id="UP000828390"/>
    </source>
</evidence>
<proteinExistence type="predicted"/>
<keyword evidence="3" id="KW-1185">Reference proteome</keyword>
<protein>
    <submittedName>
        <fullName evidence="2">Uncharacterized protein</fullName>
    </submittedName>
</protein>
<organism evidence="2 3">
    <name type="scientific">Dreissena polymorpha</name>
    <name type="common">Zebra mussel</name>
    <name type="synonym">Mytilus polymorpha</name>
    <dbReference type="NCBI Taxonomy" id="45954"/>
    <lineage>
        <taxon>Eukaryota</taxon>
        <taxon>Metazoa</taxon>
        <taxon>Spiralia</taxon>
        <taxon>Lophotrochozoa</taxon>
        <taxon>Mollusca</taxon>
        <taxon>Bivalvia</taxon>
        <taxon>Autobranchia</taxon>
        <taxon>Heteroconchia</taxon>
        <taxon>Euheterodonta</taxon>
        <taxon>Imparidentia</taxon>
        <taxon>Neoheterodontei</taxon>
        <taxon>Myida</taxon>
        <taxon>Dreissenoidea</taxon>
        <taxon>Dreissenidae</taxon>
        <taxon>Dreissena</taxon>
    </lineage>
</organism>
<reference evidence="2" key="2">
    <citation type="submission" date="2020-11" db="EMBL/GenBank/DDBJ databases">
        <authorList>
            <person name="McCartney M.A."/>
            <person name="Auch B."/>
            <person name="Kono T."/>
            <person name="Mallez S."/>
            <person name="Becker A."/>
            <person name="Gohl D.M."/>
            <person name="Silverstein K.A.T."/>
            <person name="Koren S."/>
            <person name="Bechman K.B."/>
            <person name="Herman A."/>
            <person name="Abrahante J.E."/>
            <person name="Garbe J."/>
        </authorList>
    </citation>
    <scope>NUCLEOTIDE SEQUENCE</scope>
    <source>
        <strain evidence="2">Duluth1</strain>
        <tissue evidence="2">Whole animal</tissue>
    </source>
</reference>
<dbReference type="Proteomes" id="UP000828390">
    <property type="component" value="Unassembled WGS sequence"/>
</dbReference>
<dbReference type="EMBL" id="JAIWYP010000003">
    <property type="protein sequence ID" value="KAH3852125.1"/>
    <property type="molecule type" value="Genomic_DNA"/>
</dbReference>
<sequence>MVQVRLTPMPEEQSSFGHPMKDTFNLKPITVSMVADTGCQSSVIPLGTANSLGVQAQDLIPVKLVMRGAIKEDLGIMGAIVLSVATST</sequence>
<evidence type="ECO:0000313" key="2">
    <source>
        <dbReference type="EMBL" id="KAH3852125.1"/>
    </source>
</evidence>